<dbReference type="PRINTS" id="PR00413">
    <property type="entry name" value="HADHALOGNASE"/>
</dbReference>
<gene>
    <name evidence="3" type="ORF">GCM10011509_05880</name>
</gene>
<dbReference type="SFLD" id="SFLDG01129">
    <property type="entry name" value="C1.5:_HAD__Beta-PGM__Phosphata"/>
    <property type="match status" value="1"/>
</dbReference>
<dbReference type="PANTHER" id="PTHR43316:SF3">
    <property type="entry name" value="HALOACID DEHALOGENASE, TYPE II (AFU_ORTHOLOGUE AFUA_2G07750)-RELATED"/>
    <property type="match status" value="1"/>
</dbReference>
<organism evidence="3 4">
    <name type="scientific">Ornithinimicrobium pekingense</name>
    <dbReference type="NCBI Taxonomy" id="384677"/>
    <lineage>
        <taxon>Bacteria</taxon>
        <taxon>Bacillati</taxon>
        <taxon>Actinomycetota</taxon>
        <taxon>Actinomycetes</taxon>
        <taxon>Micrococcales</taxon>
        <taxon>Ornithinimicrobiaceae</taxon>
        <taxon>Ornithinimicrobium</taxon>
    </lineage>
</organism>
<dbReference type="SFLD" id="SFLDS00003">
    <property type="entry name" value="Haloacid_Dehalogenase"/>
    <property type="match status" value="1"/>
</dbReference>
<dbReference type="Proteomes" id="UP000662111">
    <property type="component" value="Unassembled WGS sequence"/>
</dbReference>
<dbReference type="SUPFAM" id="SSF56784">
    <property type="entry name" value="HAD-like"/>
    <property type="match status" value="1"/>
</dbReference>
<dbReference type="Gene3D" id="3.40.50.1000">
    <property type="entry name" value="HAD superfamily/HAD-like"/>
    <property type="match status" value="1"/>
</dbReference>
<reference evidence="4" key="1">
    <citation type="journal article" date="2019" name="Int. J. Syst. Evol. Microbiol.">
        <title>The Global Catalogue of Microorganisms (GCM) 10K type strain sequencing project: providing services to taxonomists for standard genome sequencing and annotation.</title>
        <authorList>
            <consortium name="The Broad Institute Genomics Platform"/>
            <consortium name="The Broad Institute Genome Sequencing Center for Infectious Disease"/>
            <person name="Wu L."/>
            <person name="Ma J."/>
        </authorList>
    </citation>
    <scope>NUCLEOTIDE SEQUENCE [LARGE SCALE GENOMIC DNA]</scope>
    <source>
        <strain evidence="4">CGMCC 1.5362</strain>
    </source>
</reference>
<keyword evidence="2" id="KW-0378">Hydrolase</keyword>
<dbReference type="NCBIfam" id="TIGR01428">
    <property type="entry name" value="HAD_type_II"/>
    <property type="match status" value="1"/>
</dbReference>
<sequence>MRPDLIVFDVNETLSDMSPMGERFAGVGAPAHLARTWFTALLRDGFALTAAGQNPRFADVGSELLRGLLADHVERVEDLDSAVEHVMTGFLGLPLHPDVAEGVRALQGLGIRLVTLSNGSADVARGLLGRHGLTDAFEALLSVEDAPRWKPAPEAYAHALQVCGVPAPRAMLVAVHPWDVHGAHHAGLATAWVDRTGTAYPDHFAPPDVRATSLVDLTAALGPR</sequence>
<dbReference type="InterPro" id="IPR023214">
    <property type="entry name" value="HAD_sf"/>
</dbReference>
<dbReference type="InterPro" id="IPR036412">
    <property type="entry name" value="HAD-like_sf"/>
</dbReference>
<dbReference type="RefSeq" id="WP_022922932.1">
    <property type="nucleotide sequence ID" value="NZ_BMLB01000001.1"/>
</dbReference>
<evidence type="ECO:0000256" key="2">
    <source>
        <dbReference type="ARBA" id="ARBA00022801"/>
    </source>
</evidence>
<evidence type="ECO:0000256" key="1">
    <source>
        <dbReference type="ARBA" id="ARBA00008106"/>
    </source>
</evidence>
<accession>A0ABQ2F7E6</accession>
<evidence type="ECO:0000313" key="4">
    <source>
        <dbReference type="Proteomes" id="UP000662111"/>
    </source>
</evidence>
<dbReference type="Gene3D" id="1.10.150.240">
    <property type="entry name" value="Putative phosphatase, domain 2"/>
    <property type="match status" value="1"/>
</dbReference>
<dbReference type="InterPro" id="IPR006328">
    <property type="entry name" value="2-HAD"/>
</dbReference>
<dbReference type="Pfam" id="PF00702">
    <property type="entry name" value="Hydrolase"/>
    <property type="match status" value="1"/>
</dbReference>
<dbReference type="InterPro" id="IPR023198">
    <property type="entry name" value="PGP-like_dom2"/>
</dbReference>
<protein>
    <submittedName>
        <fullName evidence="3">Dehalogenase</fullName>
    </submittedName>
</protein>
<evidence type="ECO:0000313" key="3">
    <source>
        <dbReference type="EMBL" id="GGK60352.1"/>
    </source>
</evidence>
<dbReference type="PANTHER" id="PTHR43316">
    <property type="entry name" value="HYDROLASE, HALOACID DELAHOGENASE-RELATED"/>
    <property type="match status" value="1"/>
</dbReference>
<dbReference type="InterPro" id="IPR051540">
    <property type="entry name" value="S-2-haloacid_dehalogenase"/>
</dbReference>
<proteinExistence type="inferred from homology"/>
<dbReference type="InterPro" id="IPR006439">
    <property type="entry name" value="HAD-SF_hydro_IA"/>
</dbReference>
<comment type="similarity">
    <text evidence="1">Belongs to the HAD-like hydrolase superfamily. S-2-haloalkanoic acid dehalogenase family.</text>
</comment>
<keyword evidence="4" id="KW-1185">Reference proteome</keyword>
<comment type="caution">
    <text evidence="3">The sequence shown here is derived from an EMBL/GenBank/DDBJ whole genome shotgun (WGS) entry which is preliminary data.</text>
</comment>
<name>A0ABQ2F7E6_9MICO</name>
<dbReference type="EMBL" id="BMLB01000001">
    <property type="protein sequence ID" value="GGK60352.1"/>
    <property type="molecule type" value="Genomic_DNA"/>
</dbReference>